<dbReference type="EMBL" id="OZ035831">
    <property type="protein sequence ID" value="CAL1615949.1"/>
    <property type="molecule type" value="Genomic_DNA"/>
</dbReference>
<evidence type="ECO:0000256" key="1">
    <source>
        <dbReference type="ARBA" id="ARBA00004114"/>
    </source>
</evidence>
<evidence type="ECO:0000256" key="10">
    <source>
        <dbReference type="ARBA" id="ARBA00049959"/>
    </source>
</evidence>
<dbReference type="PANTHER" id="PTHR28618:SF1">
    <property type="entry name" value="CENTROSOMAL PROTEIN POC5"/>
    <property type="match status" value="1"/>
</dbReference>
<dbReference type="AlphaFoldDB" id="A0AAV2MS21"/>
<organism evidence="13 14">
    <name type="scientific">Knipowitschia caucasica</name>
    <name type="common">Caucasian dwarf goby</name>
    <name type="synonym">Pomatoschistus caucasicus</name>
    <dbReference type="NCBI Taxonomy" id="637954"/>
    <lineage>
        <taxon>Eukaryota</taxon>
        <taxon>Metazoa</taxon>
        <taxon>Chordata</taxon>
        <taxon>Craniata</taxon>
        <taxon>Vertebrata</taxon>
        <taxon>Euteleostomi</taxon>
        <taxon>Actinopterygii</taxon>
        <taxon>Neopterygii</taxon>
        <taxon>Teleostei</taxon>
        <taxon>Neoteleostei</taxon>
        <taxon>Acanthomorphata</taxon>
        <taxon>Gobiaria</taxon>
        <taxon>Gobiiformes</taxon>
        <taxon>Gobioidei</taxon>
        <taxon>Gobiidae</taxon>
        <taxon>Gobiinae</taxon>
        <taxon>Knipowitschia</taxon>
    </lineage>
</organism>
<evidence type="ECO:0000256" key="8">
    <source>
        <dbReference type="ARBA" id="ARBA00023306"/>
    </source>
</evidence>
<gene>
    <name evidence="13" type="ORF">KC01_LOCUS41805</name>
</gene>
<keyword evidence="14" id="KW-1185">Reference proteome</keyword>
<dbReference type="PANTHER" id="PTHR28618">
    <property type="entry name" value="CENTROSOMAL PROTEIN POC5"/>
    <property type="match status" value="1"/>
</dbReference>
<feature type="region of interest" description="Disordered" evidence="12">
    <location>
        <begin position="377"/>
        <end position="397"/>
    </location>
</feature>
<keyword evidence="5" id="KW-0677">Repeat</keyword>
<reference evidence="13 14" key="1">
    <citation type="submission" date="2024-04" db="EMBL/GenBank/DDBJ databases">
        <authorList>
            <person name="Waldvogel A.-M."/>
            <person name="Schoenle A."/>
        </authorList>
    </citation>
    <scope>NUCLEOTIDE SEQUENCE [LARGE SCALE GENOMIC DNA]</scope>
</reference>
<protein>
    <recommendedName>
        <fullName evidence="3">Centrosomal protein POC5</fullName>
    </recommendedName>
    <alternativeName>
        <fullName evidence="9">Protein of centriole 5</fullName>
    </alternativeName>
</protein>
<name>A0AAV2MS21_KNICA</name>
<evidence type="ECO:0000313" key="14">
    <source>
        <dbReference type="Proteomes" id="UP001497482"/>
    </source>
</evidence>
<proteinExistence type="inferred from homology"/>
<evidence type="ECO:0000256" key="6">
    <source>
        <dbReference type="ARBA" id="ARBA00023054"/>
    </source>
</evidence>
<evidence type="ECO:0000313" key="13">
    <source>
        <dbReference type="EMBL" id="CAL1615949.1"/>
    </source>
</evidence>
<keyword evidence="4" id="KW-0963">Cytoplasm</keyword>
<evidence type="ECO:0000256" key="11">
    <source>
        <dbReference type="SAM" id="Coils"/>
    </source>
</evidence>
<keyword evidence="6 11" id="KW-0175">Coiled coil</keyword>
<comment type="function">
    <text evidence="10">Essential for the assembly of the distal half of centrioles, required for centriole elongation. Acts as a negative regulator of centriole elongation.</text>
</comment>
<keyword evidence="8" id="KW-0131">Cell cycle</keyword>
<dbReference type="InterPro" id="IPR033351">
    <property type="entry name" value="POC5"/>
</dbReference>
<comment type="similarity">
    <text evidence="2">Belongs to the POC5 family.</text>
</comment>
<evidence type="ECO:0000256" key="4">
    <source>
        <dbReference type="ARBA" id="ARBA00022490"/>
    </source>
</evidence>
<evidence type="ECO:0000256" key="7">
    <source>
        <dbReference type="ARBA" id="ARBA00023212"/>
    </source>
</evidence>
<evidence type="ECO:0000256" key="3">
    <source>
        <dbReference type="ARBA" id="ARBA00014910"/>
    </source>
</evidence>
<feature type="compositionally biased region" description="Polar residues" evidence="12">
    <location>
        <begin position="381"/>
        <end position="396"/>
    </location>
</feature>
<dbReference type="GO" id="GO:0042462">
    <property type="term" value="P:eye photoreceptor cell development"/>
    <property type="evidence" value="ECO:0007669"/>
    <property type="project" value="TreeGrafter"/>
</dbReference>
<keyword evidence="7" id="KW-0206">Cytoskeleton</keyword>
<evidence type="ECO:0000256" key="5">
    <source>
        <dbReference type="ARBA" id="ARBA00022737"/>
    </source>
</evidence>
<dbReference type="GO" id="GO:0032391">
    <property type="term" value="C:photoreceptor connecting cilium"/>
    <property type="evidence" value="ECO:0007669"/>
    <property type="project" value="TreeGrafter"/>
</dbReference>
<comment type="subcellular location">
    <subcellularLocation>
        <location evidence="1">Cytoplasm</location>
        <location evidence="1">Cytoskeleton</location>
        <location evidence="1">Microtubule organizing center</location>
        <location evidence="1">Centrosome</location>
        <location evidence="1">Centriole</location>
    </subcellularLocation>
</comment>
<evidence type="ECO:0000256" key="9">
    <source>
        <dbReference type="ARBA" id="ARBA00031694"/>
    </source>
</evidence>
<feature type="region of interest" description="Disordered" evidence="12">
    <location>
        <begin position="228"/>
        <end position="307"/>
    </location>
</feature>
<evidence type="ECO:0000256" key="2">
    <source>
        <dbReference type="ARBA" id="ARBA00010411"/>
    </source>
</evidence>
<feature type="coiled-coil region" evidence="11">
    <location>
        <begin position="175"/>
        <end position="209"/>
    </location>
</feature>
<dbReference type="GO" id="GO:0005814">
    <property type="term" value="C:centriole"/>
    <property type="evidence" value="ECO:0007669"/>
    <property type="project" value="UniProtKB-SubCell"/>
</dbReference>
<dbReference type="Proteomes" id="UP001497482">
    <property type="component" value="Chromosome 9"/>
</dbReference>
<accession>A0AAV2MS21</accession>
<evidence type="ECO:0000256" key="12">
    <source>
        <dbReference type="SAM" id="MobiDB-lite"/>
    </source>
</evidence>
<sequence>MFISEENISRMENILDMWSNNLKSNVLTELRKWKLVFMEKHKLEMKKERDKCAAQTGTLQSEIDHLKELLQTYEISNQRKDEVIGNLSHVLERQREKVEKMKAFTQWRLQHIEVKEEAHDAQAAKRHYELQLKRKVWLGWNSLIQKHWKVNMERACRTKAEEVCERLSLEYEAKLTEQRGVLNKAHAEIQRLRLERERYEESMKKAFMRGVCALNMEALTMFQTTEGQLPSLDHRDPPPPDEPASSAMGSHPGPSTLFTPVHFDHTEPPFNSESEDLISLRPASRADGLPSSTIGHSSFPLGGTGHFNKQQAGGSVVHAGQQKCKTVTARITARSDGAKASGSSLQVMGVSPPMSSVIVERHHPVTQLTVGQATAAKFPRNPQSQRPTTGKRTPSGTCHVHSIKVVD</sequence>